<comment type="similarity">
    <text evidence="1">Belongs to the sigma-70 factor family. ECF subfamily.</text>
</comment>
<evidence type="ECO:0000256" key="2">
    <source>
        <dbReference type="ARBA" id="ARBA00023015"/>
    </source>
</evidence>
<name>A0ABS8NGY9_9BACT</name>
<dbReference type="InterPro" id="IPR039425">
    <property type="entry name" value="RNA_pol_sigma-70-like"/>
</dbReference>
<organism evidence="7 8">
    <name type="scientific">Rhodopirellula halodulae</name>
    <dbReference type="NCBI Taxonomy" id="2894198"/>
    <lineage>
        <taxon>Bacteria</taxon>
        <taxon>Pseudomonadati</taxon>
        <taxon>Planctomycetota</taxon>
        <taxon>Planctomycetia</taxon>
        <taxon>Pirellulales</taxon>
        <taxon>Pirellulaceae</taxon>
        <taxon>Rhodopirellula</taxon>
    </lineage>
</organism>
<protein>
    <submittedName>
        <fullName evidence="7">Sigma-70 family RNA polymerase sigma factor</fullName>
    </submittedName>
</protein>
<dbReference type="InterPro" id="IPR013324">
    <property type="entry name" value="RNA_pol_sigma_r3/r4-like"/>
</dbReference>
<dbReference type="Proteomes" id="UP001430306">
    <property type="component" value="Unassembled WGS sequence"/>
</dbReference>
<dbReference type="InterPro" id="IPR014284">
    <property type="entry name" value="RNA_pol_sigma-70_dom"/>
</dbReference>
<dbReference type="PANTHER" id="PTHR43133:SF51">
    <property type="entry name" value="RNA POLYMERASE SIGMA FACTOR"/>
    <property type="match status" value="1"/>
</dbReference>
<comment type="caution">
    <text evidence="7">The sequence shown here is derived from an EMBL/GenBank/DDBJ whole genome shotgun (WGS) entry which is preliminary data.</text>
</comment>
<proteinExistence type="inferred from homology"/>
<dbReference type="NCBIfam" id="TIGR02937">
    <property type="entry name" value="sigma70-ECF"/>
    <property type="match status" value="1"/>
</dbReference>
<dbReference type="RefSeq" id="WP_230273753.1">
    <property type="nucleotide sequence ID" value="NZ_JAJKFW010000022.1"/>
</dbReference>
<dbReference type="SUPFAM" id="SSF88659">
    <property type="entry name" value="Sigma3 and sigma4 domains of RNA polymerase sigma factors"/>
    <property type="match status" value="1"/>
</dbReference>
<dbReference type="InterPro" id="IPR013249">
    <property type="entry name" value="RNA_pol_sigma70_r4_t2"/>
</dbReference>
<evidence type="ECO:0000313" key="8">
    <source>
        <dbReference type="Proteomes" id="UP001430306"/>
    </source>
</evidence>
<feature type="domain" description="RNA polymerase sigma factor 70 region 4 type 2" evidence="6">
    <location>
        <begin position="151"/>
        <end position="202"/>
    </location>
</feature>
<evidence type="ECO:0000259" key="6">
    <source>
        <dbReference type="Pfam" id="PF08281"/>
    </source>
</evidence>
<dbReference type="EMBL" id="JAJKFW010000022">
    <property type="protein sequence ID" value="MCC9642803.1"/>
    <property type="molecule type" value="Genomic_DNA"/>
</dbReference>
<reference evidence="7" key="1">
    <citation type="submission" date="2021-11" db="EMBL/GenBank/DDBJ databases">
        <title>Genome sequence.</title>
        <authorList>
            <person name="Sun Q."/>
        </authorList>
    </citation>
    <scope>NUCLEOTIDE SEQUENCE</scope>
    <source>
        <strain evidence="7">JC740</strain>
    </source>
</reference>
<keyword evidence="3" id="KW-0731">Sigma factor</keyword>
<dbReference type="Pfam" id="PF04542">
    <property type="entry name" value="Sigma70_r2"/>
    <property type="match status" value="1"/>
</dbReference>
<dbReference type="Pfam" id="PF08281">
    <property type="entry name" value="Sigma70_r4_2"/>
    <property type="match status" value="1"/>
</dbReference>
<evidence type="ECO:0000256" key="4">
    <source>
        <dbReference type="ARBA" id="ARBA00023163"/>
    </source>
</evidence>
<sequence length="207" mass="22820">MNENPPGNSTQTHIANLISEAQGGNQDALGELLENYRKFVVFLARSGLHNHLQGKADPSDLAQEVCIAAQGNIGEFRGNSPEEFAGWLRGILSNILAMHLRKYLGTQKRDPRMEQHLNATLANASGFLQSKLAADMTSPSQQFARNEAFLQLAASLESLPEHYRQVIVLRHVEGLPFAEVANAMGKSVDSVEKIWVRALAKLRTMMT</sequence>
<feature type="domain" description="RNA polymerase sigma-70 region 2" evidence="5">
    <location>
        <begin position="33"/>
        <end position="102"/>
    </location>
</feature>
<keyword evidence="4" id="KW-0804">Transcription</keyword>
<dbReference type="CDD" id="cd06171">
    <property type="entry name" value="Sigma70_r4"/>
    <property type="match status" value="1"/>
</dbReference>
<gene>
    <name evidence="7" type="ORF">LOC71_11000</name>
</gene>
<dbReference type="InterPro" id="IPR013325">
    <property type="entry name" value="RNA_pol_sigma_r2"/>
</dbReference>
<dbReference type="Gene3D" id="1.10.1740.10">
    <property type="match status" value="1"/>
</dbReference>
<accession>A0ABS8NGY9</accession>
<evidence type="ECO:0000256" key="1">
    <source>
        <dbReference type="ARBA" id="ARBA00010641"/>
    </source>
</evidence>
<evidence type="ECO:0000259" key="5">
    <source>
        <dbReference type="Pfam" id="PF04542"/>
    </source>
</evidence>
<dbReference type="PANTHER" id="PTHR43133">
    <property type="entry name" value="RNA POLYMERASE ECF-TYPE SIGMA FACTO"/>
    <property type="match status" value="1"/>
</dbReference>
<dbReference type="InterPro" id="IPR007627">
    <property type="entry name" value="RNA_pol_sigma70_r2"/>
</dbReference>
<dbReference type="NCBIfam" id="TIGR02984">
    <property type="entry name" value="Sig-70_plancto1"/>
    <property type="match status" value="1"/>
</dbReference>
<keyword evidence="8" id="KW-1185">Reference proteome</keyword>
<evidence type="ECO:0000256" key="3">
    <source>
        <dbReference type="ARBA" id="ARBA00023082"/>
    </source>
</evidence>
<dbReference type="InterPro" id="IPR014326">
    <property type="entry name" value="RNA_pol_sigma-70_Plancto"/>
</dbReference>
<dbReference type="Gene3D" id="1.10.10.10">
    <property type="entry name" value="Winged helix-like DNA-binding domain superfamily/Winged helix DNA-binding domain"/>
    <property type="match status" value="1"/>
</dbReference>
<dbReference type="InterPro" id="IPR036388">
    <property type="entry name" value="WH-like_DNA-bd_sf"/>
</dbReference>
<dbReference type="SUPFAM" id="SSF88946">
    <property type="entry name" value="Sigma2 domain of RNA polymerase sigma factors"/>
    <property type="match status" value="1"/>
</dbReference>
<evidence type="ECO:0000313" key="7">
    <source>
        <dbReference type="EMBL" id="MCC9642803.1"/>
    </source>
</evidence>
<keyword evidence="2" id="KW-0805">Transcription regulation</keyword>